<sequence>AAIDFLLLSHGHGCEEFERWCCMNLSDHSESIHKSIQKLKD</sequence>
<accession>A0A091FLX9</accession>
<feature type="non-terminal residue" evidence="1">
    <location>
        <position position="41"/>
    </location>
</feature>
<dbReference type="SUPFAM" id="SSF58069">
    <property type="entry name" value="Virus ectodomain"/>
    <property type="match status" value="1"/>
</dbReference>
<reference evidence="1 2" key="1">
    <citation type="submission" date="2014-04" db="EMBL/GenBank/DDBJ databases">
        <title>Genome evolution of avian class.</title>
        <authorList>
            <person name="Zhang G."/>
            <person name="Li C."/>
        </authorList>
    </citation>
    <scope>NUCLEOTIDE SEQUENCE [LARGE SCALE GENOMIC DNA]</scope>
    <source>
        <strain evidence="1">BGI_N302</strain>
    </source>
</reference>
<gene>
    <name evidence="1" type="ORF">N302_02801</name>
</gene>
<dbReference type="EMBL" id="KK719263">
    <property type="protein sequence ID" value="KFO62340.1"/>
    <property type="molecule type" value="Genomic_DNA"/>
</dbReference>
<name>A0A091FLX9_CORBR</name>
<keyword evidence="2" id="KW-1185">Reference proteome</keyword>
<proteinExistence type="predicted"/>
<dbReference type="AlphaFoldDB" id="A0A091FLX9"/>
<feature type="non-terminal residue" evidence="1">
    <location>
        <position position="1"/>
    </location>
</feature>
<evidence type="ECO:0000313" key="1">
    <source>
        <dbReference type="EMBL" id="KFO62340.1"/>
    </source>
</evidence>
<evidence type="ECO:0000313" key="2">
    <source>
        <dbReference type="Proteomes" id="UP000052976"/>
    </source>
</evidence>
<organism evidence="1 2">
    <name type="scientific">Corvus brachyrhynchos</name>
    <name type="common">American crow</name>
    <dbReference type="NCBI Taxonomy" id="85066"/>
    <lineage>
        <taxon>Eukaryota</taxon>
        <taxon>Metazoa</taxon>
        <taxon>Chordata</taxon>
        <taxon>Craniata</taxon>
        <taxon>Vertebrata</taxon>
        <taxon>Euteleostomi</taxon>
        <taxon>Archelosauria</taxon>
        <taxon>Archosauria</taxon>
        <taxon>Dinosauria</taxon>
        <taxon>Saurischia</taxon>
        <taxon>Theropoda</taxon>
        <taxon>Coelurosauria</taxon>
        <taxon>Aves</taxon>
        <taxon>Neognathae</taxon>
        <taxon>Neoaves</taxon>
        <taxon>Telluraves</taxon>
        <taxon>Australaves</taxon>
        <taxon>Passeriformes</taxon>
        <taxon>Corvoidea</taxon>
        <taxon>Corvidae</taxon>
        <taxon>Corvus</taxon>
    </lineage>
</organism>
<dbReference type="Proteomes" id="UP000052976">
    <property type="component" value="Unassembled WGS sequence"/>
</dbReference>
<protein>
    <submittedName>
        <fullName evidence="1">Uncharacterized protein</fullName>
    </submittedName>
</protein>
<dbReference type="Gene3D" id="1.10.287.210">
    <property type="match status" value="1"/>
</dbReference>